<evidence type="ECO:0000313" key="2">
    <source>
        <dbReference type="Proteomes" id="UP000750711"/>
    </source>
</evidence>
<evidence type="ECO:0000313" key="1">
    <source>
        <dbReference type="EMBL" id="KAH0559284.1"/>
    </source>
</evidence>
<accession>A0A9P8LBJ1</accession>
<dbReference type="EMBL" id="JAGHQM010000636">
    <property type="protein sequence ID" value="KAH0559284.1"/>
    <property type="molecule type" value="Genomic_DNA"/>
</dbReference>
<name>A0A9P8LBJ1_9PEZI</name>
<gene>
    <name evidence="1" type="ORF">GP486_004200</name>
</gene>
<keyword evidence="2" id="KW-1185">Reference proteome</keyword>
<comment type="caution">
    <text evidence="1">The sequence shown here is derived from an EMBL/GenBank/DDBJ whole genome shotgun (WGS) entry which is preliminary data.</text>
</comment>
<organism evidence="1 2">
    <name type="scientific">Trichoglossum hirsutum</name>
    <dbReference type="NCBI Taxonomy" id="265104"/>
    <lineage>
        <taxon>Eukaryota</taxon>
        <taxon>Fungi</taxon>
        <taxon>Dikarya</taxon>
        <taxon>Ascomycota</taxon>
        <taxon>Pezizomycotina</taxon>
        <taxon>Geoglossomycetes</taxon>
        <taxon>Geoglossales</taxon>
        <taxon>Geoglossaceae</taxon>
        <taxon>Trichoglossum</taxon>
    </lineage>
</organism>
<dbReference type="AlphaFoldDB" id="A0A9P8LBJ1"/>
<reference evidence="1" key="1">
    <citation type="submission" date="2021-03" db="EMBL/GenBank/DDBJ databases">
        <title>Comparative genomics and phylogenomic investigation of the class Geoglossomycetes provide insights into ecological specialization and systematics.</title>
        <authorList>
            <person name="Melie T."/>
            <person name="Pirro S."/>
            <person name="Miller A.N."/>
            <person name="Quandt A."/>
        </authorList>
    </citation>
    <scope>NUCLEOTIDE SEQUENCE</scope>
    <source>
        <strain evidence="1">CAQ_001_2017</strain>
    </source>
</reference>
<sequence length="168" mass="17840">MTYGYESISTLSGNVSGINDIATDLLNRLDAKRRSERGQVLWRVKVVVLSAAGTLWNKGTGAAALGLYIHSEVSAPAPPPGTGATAYRQQVDQGSARLNLPSEKVFPVQANHRDMCKFSSLGCQKYEPISAAIEELVAAAENDPRVGFDVAPIEMLACGRHTAKAAGI</sequence>
<proteinExistence type="predicted"/>
<protein>
    <submittedName>
        <fullName evidence="1">Uncharacterized protein</fullName>
    </submittedName>
</protein>
<dbReference type="Proteomes" id="UP000750711">
    <property type="component" value="Unassembled WGS sequence"/>
</dbReference>